<dbReference type="Proteomes" id="UP000287176">
    <property type="component" value="Unassembled WGS sequence"/>
</dbReference>
<evidence type="ECO:0000256" key="3">
    <source>
        <dbReference type="ARBA" id="ARBA00022679"/>
    </source>
</evidence>
<dbReference type="CDD" id="cd03351">
    <property type="entry name" value="LbH_UDP-GlcNAc_AT"/>
    <property type="match status" value="1"/>
</dbReference>
<sequence length="258" mass="27850">MNKIHPTAIIEDGAELGTNVEIGPYCMVGSGVKIGNGCSLKSHVVLDGQTTIGTENIFHPFSYVGGEPQDLKYNQEKSLVIIGSKNIFREGVSVHRGTVGGGGKTIIGDDNLLMGYVHVAHDCSIGNHNILANYTGLSGHVTLDNYVTLGGQNGVAQFLRVGSYVYTGAASLIDRNIPPYATGYGNRFEVKGVNIVGLKRQNFSRESIGEILEAHRIYYRPDLKNDEALRVIEETFGESAAVRAFLDFIYSAEGSGKH</sequence>
<dbReference type="PIRSF" id="PIRSF000456">
    <property type="entry name" value="UDP-GlcNAc_acltr"/>
    <property type="match status" value="1"/>
</dbReference>
<gene>
    <name evidence="9" type="ORF">DSY94_00435</name>
    <name evidence="8" type="ORF">DSY96_06505</name>
    <name evidence="7" type="ORF">DSY97_07715</name>
</gene>
<evidence type="ECO:0000313" key="7">
    <source>
        <dbReference type="EMBL" id="RTZ78396.1"/>
    </source>
</evidence>
<evidence type="ECO:0000313" key="11">
    <source>
        <dbReference type="Proteomes" id="UP000287176"/>
    </source>
</evidence>
<organism evidence="7 10">
    <name type="scientific">SAR324 cluster bacterium</name>
    <dbReference type="NCBI Taxonomy" id="2024889"/>
    <lineage>
        <taxon>Bacteria</taxon>
        <taxon>Deltaproteobacteria</taxon>
        <taxon>SAR324 cluster</taxon>
    </lineage>
</organism>
<dbReference type="EMBL" id="QNZL01000209">
    <property type="protein sequence ID" value="RTZ78396.1"/>
    <property type="molecule type" value="Genomic_DNA"/>
</dbReference>
<dbReference type="NCBIfam" id="NF003657">
    <property type="entry name" value="PRK05289.1"/>
    <property type="match status" value="1"/>
</dbReference>
<dbReference type="Pfam" id="PF13720">
    <property type="entry name" value="Acetyltransf_11"/>
    <property type="match status" value="1"/>
</dbReference>
<dbReference type="InterPro" id="IPR011004">
    <property type="entry name" value="Trimer_LpxA-like_sf"/>
</dbReference>
<keyword evidence="2" id="KW-0441">Lipid A biosynthesis</keyword>
<evidence type="ECO:0000313" key="10">
    <source>
        <dbReference type="Proteomes" id="UP000286801"/>
    </source>
</evidence>
<dbReference type="InterPro" id="IPR037157">
    <property type="entry name" value="Acetyltransf_C_sf"/>
</dbReference>
<accession>A0A432G3T8</accession>
<evidence type="ECO:0000313" key="9">
    <source>
        <dbReference type="EMBL" id="RTZ87008.1"/>
    </source>
</evidence>
<dbReference type="PANTHER" id="PTHR43480">
    <property type="entry name" value="ACYL-[ACYL-CARRIER-PROTEIN]--UDP-N-ACETYLGLUCOSAMINE O-ACYLTRANSFERASE"/>
    <property type="match status" value="1"/>
</dbReference>
<dbReference type="InterPro" id="IPR001451">
    <property type="entry name" value="Hexapep"/>
</dbReference>
<dbReference type="AlphaFoldDB" id="A0A432G3T8"/>
<dbReference type="GO" id="GO:0009245">
    <property type="term" value="P:lipid A biosynthetic process"/>
    <property type="evidence" value="ECO:0007669"/>
    <property type="project" value="UniProtKB-KW"/>
</dbReference>
<dbReference type="GO" id="GO:0008780">
    <property type="term" value="F:acyl-[acyl-carrier-protein]-UDP-N-acetylglucosamine O-acyltransferase activity"/>
    <property type="evidence" value="ECO:0007669"/>
    <property type="project" value="InterPro"/>
</dbReference>
<evidence type="ECO:0000256" key="2">
    <source>
        <dbReference type="ARBA" id="ARBA00022556"/>
    </source>
</evidence>
<dbReference type="EMBL" id="QNZK01000230">
    <property type="protein sequence ID" value="RTZ84262.1"/>
    <property type="molecule type" value="Genomic_DNA"/>
</dbReference>
<evidence type="ECO:0000259" key="6">
    <source>
        <dbReference type="Pfam" id="PF13720"/>
    </source>
</evidence>
<dbReference type="Pfam" id="PF00132">
    <property type="entry name" value="Hexapep"/>
    <property type="match status" value="2"/>
</dbReference>
<dbReference type="NCBIfam" id="TIGR01852">
    <property type="entry name" value="lipid_A_lpxA"/>
    <property type="match status" value="1"/>
</dbReference>
<evidence type="ECO:0000256" key="1">
    <source>
        <dbReference type="ARBA" id="ARBA00022516"/>
    </source>
</evidence>
<feature type="domain" description="UDP N-acetylglucosamine O-acyltransferase C-terminal" evidence="6">
    <location>
        <begin position="177"/>
        <end position="251"/>
    </location>
</feature>
<proteinExistence type="predicted"/>
<dbReference type="GO" id="GO:0016020">
    <property type="term" value="C:membrane"/>
    <property type="evidence" value="ECO:0007669"/>
    <property type="project" value="GOC"/>
</dbReference>
<evidence type="ECO:0000313" key="8">
    <source>
        <dbReference type="EMBL" id="RTZ84262.1"/>
    </source>
</evidence>
<keyword evidence="5 7" id="KW-0012">Acyltransferase</keyword>
<keyword evidence="3 7" id="KW-0808">Transferase</keyword>
<dbReference type="SUPFAM" id="SSF51161">
    <property type="entry name" value="Trimeric LpxA-like enzymes"/>
    <property type="match status" value="1"/>
</dbReference>
<dbReference type="Proteomes" id="UP000286801">
    <property type="component" value="Unassembled WGS sequence"/>
</dbReference>
<evidence type="ECO:0000256" key="5">
    <source>
        <dbReference type="ARBA" id="ARBA00023315"/>
    </source>
</evidence>
<dbReference type="Gene3D" id="1.20.1180.10">
    <property type="entry name" value="Udp N-acetylglucosamine O-acyltransferase, C-terminal domain"/>
    <property type="match status" value="1"/>
</dbReference>
<name>A0A432G3T8_9DELT</name>
<dbReference type="Proteomes" id="UP000287917">
    <property type="component" value="Unassembled WGS sequence"/>
</dbReference>
<protein>
    <submittedName>
        <fullName evidence="7">Acyl-ACP--UDP-N-acetylglucosamine O-acyltransferase</fullName>
    </submittedName>
</protein>
<dbReference type="EMBL" id="QNZI01000012">
    <property type="protein sequence ID" value="RTZ87008.1"/>
    <property type="molecule type" value="Genomic_DNA"/>
</dbReference>
<dbReference type="InterPro" id="IPR029098">
    <property type="entry name" value="Acetyltransf_C"/>
</dbReference>
<evidence type="ECO:0000256" key="4">
    <source>
        <dbReference type="ARBA" id="ARBA00023098"/>
    </source>
</evidence>
<dbReference type="Gene3D" id="2.160.10.10">
    <property type="entry name" value="Hexapeptide repeat proteins"/>
    <property type="match status" value="1"/>
</dbReference>
<keyword evidence="1" id="KW-0444">Lipid biosynthesis</keyword>
<comment type="caution">
    <text evidence="7">The sequence shown here is derived from an EMBL/GenBank/DDBJ whole genome shotgun (WGS) entry which is preliminary data.</text>
</comment>
<dbReference type="PANTHER" id="PTHR43480:SF1">
    <property type="entry name" value="ACYL-[ACYL-CARRIER-PROTEIN]--UDP-N-ACETYLGLUCOSAMINE O-ACYLTRANSFERASE, MITOCHONDRIAL-RELATED"/>
    <property type="match status" value="1"/>
</dbReference>
<dbReference type="InterPro" id="IPR010137">
    <property type="entry name" value="Lipid_A_LpxA"/>
</dbReference>
<reference evidence="10 11" key="1">
    <citation type="submission" date="2018-06" db="EMBL/GenBank/DDBJ databases">
        <title>Combined omics and stable isotope probing to characterize newly discovered Mariana Back-Arc vent microbial communities.</title>
        <authorList>
            <person name="Trembath-Reichert E."/>
            <person name="Huber J.A."/>
        </authorList>
    </citation>
    <scope>NUCLEOTIDE SEQUENCE [LARGE SCALE GENOMIC DNA]</scope>
    <source>
        <strain evidence="9">MAG 24</strain>
        <strain evidence="8">MAG 58</strain>
        <strain evidence="7">MAG 63_1</strain>
    </source>
</reference>
<keyword evidence="4" id="KW-0443">Lipid metabolism</keyword>